<comment type="caution">
    <text evidence="1">The sequence shown here is derived from an EMBL/GenBank/DDBJ whole genome shotgun (WGS) entry which is preliminary data.</text>
</comment>
<reference evidence="2" key="1">
    <citation type="journal article" date="2022" name="Nat. Commun.">
        <title>Chromosome evolution and the genetic basis of agronomically important traits in greater yam.</title>
        <authorList>
            <person name="Bredeson J.V."/>
            <person name="Lyons J.B."/>
            <person name="Oniyinde I.O."/>
            <person name="Okereke N.R."/>
            <person name="Kolade O."/>
            <person name="Nnabue I."/>
            <person name="Nwadili C.O."/>
            <person name="Hribova E."/>
            <person name="Parker M."/>
            <person name="Nwogha J."/>
            <person name="Shu S."/>
            <person name="Carlson J."/>
            <person name="Kariba R."/>
            <person name="Muthemba S."/>
            <person name="Knop K."/>
            <person name="Barton G.J."/>
            <person name="Sherwood A.V."/>
            <person name="Lopez-Montes A."/>
            <person name="Asiedu R."/>
            <person name="Jamnadass R."/>
            <person name="Muchugi A."/>
            <person name="Goodstein D."/>
            <person name="Egesi C.N."/>
            <person name="Featherston J."/>
            <person name="Asfaw A."/>
            <person name="Simpson G.G."/>
            <person name="Dolezel J."/>
            <person name="Hendre P.S."/>
            <person name="Van Deynze A."/>
            <person name="Kumar P.L."/>
            <person name="Obidiegwu J.E."/>
            <person name="Bhattacharjee R."/>
            <person name="Rokhsar D.S."/>
        </authorList>
    </citation>
    <scope>NUCLEOTIDE SEQUENCE [LARGE SCALE GENOMIC DNA]</scope>
    <source>
        <strain evidence="2">cv. TDa95/00328</strain>
    </source>
</reference>
<dbReference type="Proteomes" id="UP000827976">
    <property type="component" value="Chromosome 5"/>
</dbReference>
<sequence length="483" mass="53231">MLAYARKIEIKIKPPRFISTSLCADLRSPRSFPGCLKSRRKVWNRFEMDVITVTSDSLNLMNLEGSEVVHTHEHNGSLDHSDQQDAQVDGSIGDGVENPSAPETKIEAFSCGRGGTKAPVTISKERRGKSLNRGDHVKAMNAHGGKSEKSSATAPVSSFHTRKKGNDSQVEMTTSYSGVSIMPASHSKKPVAVNGRQAVNGANRSTKPISSRSATHMFQSVIVGDTASAVDILSTDDSKEERPNLKPLKQIDVDEVEDHSHLASLSPSGGSMKPQRFGTMPSYSFSFRCNERAEKRKEFYSKLEEKIRAKEEEKTSLQAKSKETQEAEIKQLRKSLTFKATPMPSFYQEPAPPKVELKKIPPTRAKSPKLGRQKSTASTDGKGIISSKCRSDRLSLDNRKHQKGFSKDTSLHVKKPQRMSLPKLPSEETPSSAVDCHSAVEPQDEISDSEIPPIDADKAEVDRIKNADEDMKPADPESMYDEV</sequence>
<keyword evidence="2" id="KW-1185">Reference proteome</keyword>
<accession>A0ACB7W242</accession>
<gene>
    <name evidence="1" type="ORF">IHE45_05G072000</name>
</gene>
<protein>
    <submittedName>
        <fullName evidence="1">TPX2 C-terminal protein</fullName>
    </submittedName>
</protein>
<evidence type="ECO:0000313" key="1">
    <source>
        <dbReference type="EMBL" id="KAH7681678.1"/>
    </source>
</evidence>
<name>A0ACB7W242_DIOAL</name>
<proteinExistence type="predicted"/>
<dbReference type="EMBL" id="CM037015">
    <property type="protein sequence ID" value="KAH7681678.1"/>
    <property type="molecule type" value="Genomic_DNA"/>
</dbReference>
<organism evidence="1 2">
    <name type="scientific">Dioscorea alata</name>
    <name type="common">Purple yam</name>
    <dbReference type="NCBI Taxonomy" id="55571"/>
    <lineage>
        <taxon>Eukaryota</taxon>
        <taxon>Viridiplantae</taxon>
        <taxon>Streptophyta</taxon>
        <taxon>Embryophyta</taxon>
        <taxon>Tracheophyta</taxon>
        <taxon>Spermatophyta</taxon>
        <taxon>Magnoliopsida</taxon>
        <taxon>Liliopsida</taxon>
        <taxon>Dioscoreales</taxon>
        <taxon>Dioscoreaceae</taxon>
        <taxon>Dioscorea</taxon>
    </lineage>
</organism>
<evidence type="ECO:0000313" key="2">
    <source>
        <dbReference type="Proteomes" id="UP000827976"/>
    </source>
</evidence>